<dbReference type="GO" id="GO:0003700">
    <property type="term" value="F:DNA-binding transcription factor activity"/>
    <property type="evidence" value="ECO:0007669"/>
    <property type="project" value="InterPro"/>
</dbReference>
<dbReference type="Proteomes" id="UP000517547">
    <property type="component" value="Unassembled WGS sequence"/>
</dbReference>
<dbReference type="SUPFAM" id="SSF53850">
    <property type="entry name" value="Periplasmic binding protein-like II"/>
    <property type="match status" value="1"/>
</dbReference>
<gene>
    <name evidence="6" type="ORF">HX845_08015</name>
</gene>
<keyword evidence="3" id="KW-0238">DNA-binding</keyword>
<evidence type="ECO:0000313" key="7">
    <source>
        <dbReference type="Proteomes" id="UP000517547"/>
    </source>
</evidence>
<dbReference type="InterPro" id="IPR000847">
    <property type="entry name" value="LysR_HTH_N"/>
</dbReference>
<dbReference type="RefSeq" id="WP_042936529.1">
    <property type="nucleotide sequence ID" value="NZ_JACAPB010000018.1"/>
</dbReference>
<evidence type="ECO:0000256" key="1">
    <source>
        <dbReference type="ARBA" id="ARBA00009437"/>
    </source>
</evidence>
<keyword evidence="4" id="KW-0804">Transcription</keyword>
<proteinExistence type="inferred from homology"/>
<evidence type="ECO:0000313" key="6">
    <source>
        <dbReference type="EMBL" id="NWC13580.1"/>
    </source>
</evidence>
<reference evidence="6 7" key="1">
    <citation type="submission" date="2020-04" db="EMBL/GenBank/DDBJ databases">
        <title>Molecular characterization of pseudomonads from Agaricus bisporus reveal novel blotch 2 pathogens in Western Europe.</title>
        <authorList>
            <person name="Taparia T."/>
            <person name="Krijger M."/>
            <person name="Haynes E."/>
            <person name="Elpinstone J.G."/>
            <person name="Noble R."/>
            <person name="Van Der Wolf J."/>
        </authorList>
    </citation>
    <scope>NUCLEOTIDE SEQUENCE [LARGE SCALE GENOMIC DNA]</scope>
    <source>
        <strain evidence="6 7">IPO3738</strain>
    </source>
</reference>
<dbReference type="PANTHER" id="PTHR30537:SF5">
    <property type="entry name" value="HTH-TYPE TRANSCRIPTIONAL ACTIVATOR TTDR-RELATED"/>
    <property type="match status" value="1"/>
</dbReference>
<dbReference type="PANTHER" id="PTHR30537">
    <property type="entry name" value="HTH-TYPE TRANSCRIPTIONAL REGULATOR"/>
    <property type="match status" value="1"/>
</dbReference>
<dbReference type="Pfam" id="PF03466">
    <property type="entry name" value="LysR_substrate"/>
    <property type="match status" value="1"/>
</dbReference>
<dbReference type="Gene3D" id="3.40.190.290">
    <property type="match status" value="1"/>
</dbReference>
<keyword evidence="2" id="KW-0805">Transcription regulation</keyword>
<comment type="similarity">
    <text evidence="1">Belongs to the LysR transcriptional regulatory family.</text>
</comment>
<dbReference type="AlphaFoldDB" id="A0A7Y7XWZ9"/>
<dbReference type="Pfam" id="PF00126">
    <property type="entry name" value="HTH_1"/>
    <property type="match status" value="1"/>
</dbReference>
<evidence type="ECO:0000256" key="3">
    <source>
        <dbReference type="ARBA" id="ARBA00023125"/>
    </source>
</evidence>
<accession>A0A7Y7XWZ9</accession>
<protein>
    <submittedName>
        <fullName evidence="6">LysR family transcriptional regulator</fullName>
    </submittedName>
</protein>
<dbReference type="GO" id="GO:0006351">
    <property type="term" value="P:DNA-templated transcription"/>
    <property type="evidence" value="ECO:0007669"/>
    <property type="project" value="TreeGrafter"/>
</dbReference>
<dbReference type="GO" id="GO:0043565">
    <property type="term" value="F:sequence-specific DNA binding"/>
    <property type="evidence" value="ECO:0007669"/>
    <property type="project" value="TreeGrafter"/>
</dbReference>
<name>A0A7Y7XWZ9_9PSED</name>
<dbReference type="Gene3D" id="1.10.10.10">
    <property type="entry name" value="Winged helix-like DNA-binding domain superfamily/Winged helix DNA-binding domain"/>
    <property type="match status" value="1"/>
</dbReference>
<evidence type="ECO:0000256" key="2">
    <source>
        <dbReference type="ARBA" id="ARBA00023015"/>
    </source>
</evidence>
<dbReference type="EMBL" id="JACAQE010000002">
    <property type="protein sequence ID" value="NWC13580.1"/>
    <property type="molecule type" value="Genomic_DNA"/>
</dbReference>
<dbReference type="InterPro" id="IPR036388">
    <property type="entry name" value="WH-like_DNA-bd_sf"/>
</dbReference>
<dbReference type="InterPro" id="IPR058163">
    <property type="entry name" value="LysR-type_TF_proteobact-type"/>
</dbReference>
<comment type="caution">
    <text evidence="6">The sequence shown here is derived from an EMBL/GenBank/DDBJ whole genome shotgun (WGS) entry which is preliminary data.</text>
</comment>
<dbReference type="InterPro" id="IPR005119">
    <property type="entry name" value="LysR_subst-bd"/>
</dbReference>
<dbReference type="PROSITE" id="PS50931">
    <property type="entry name" value="HTH_LYSR"/>
    <property type="match status" value="1"/>
</dbReference>
<dbReference type="InterPro" id="IPR036390">
    <property type="entry name" value="WH_DNA-bd_sf"/>
</dbReference>
<dbReference type="SUPFAM" id="SSF46785">
    <property type="entry name" value="Winged helix' DNA-binding domain"/>
    <property type="match status" value="1"/>
</dbReference>
<feature type="domain" description="HTH lysR-type" evidence="5">
    <location>
        <begin position="1"/>
        <end position="60"/>
    </location>
</feature>
<sequence>MKNRLEGLRIFVVAADSANFREAATKLGVSPQVVTRVIREFEDELGELLFHRSTRGVQLSTFGVQLVERARMAVSGVDALYHRSDLRAASDHHGVVRLAAPGSLGRQFVVDALAPLLREHPGLVLDLRLSDVIADVVEEQIDVGIRIGPMRDSRFVAREVAKAFLYVVGSPELVSRVGLPKAVDDLQHKPLTLMIDGNTGRPWPWKFSENRQFIAPAPAFITNDPESECQAVLSGLGFGQIAGHLALPHIRAGRLVTALESDAPKPISLYVYRSQQSPVPARVRLVYNRLLEALGSEADLM</sequence>
<organism evidence="6 7">
    <name type="scientific">Pseudomonas gingeri</name>
    <dbReference type="NCBI Taxonomy" id="117681"/>
    <lineage>
        <taxon>Bacteria</taxon>
        <taxon>Pseudomonadati</taxon>
        <taxon>Pseudomonadota</taxon>
        <taxon>Gammaproteobacteria</taxon>
        <taxon>Pseudomonadales</taxon>
        <taxon>Pseudomonadaceae</taxon>
        <taxon>Pseudomonas</taxon>
    </lineage>
</organism>
<evidence type="ECO:0000259" key="5">
    <source>
        <dbReference type="PROSITE" id="PS50931"/>
    </source>
</evidence>
<evidence type="ECO:0000256" key="4">
    <source>
        <dbReference type="ARBA" id="ARBA00023163"/>
    </source>
</evidence>
<dbReference type="CDD" id="cd08422">
    <property type="entry name" value="PBP2_CrgA_like"/>
    <property type="match status" value="1"/>
</dbReference>